<evidence type="ECO:0000313" key="2">
    <source>
        <dbReference type="Proteomes" id="UP000574104"/>
    </source>
</evidence>
<dbReference type="SUPFAM" id="SSF144266">
    <property type="entry name" value="MPN010-like"/>
    <property type="match status" value="1"/>
</dbReference>
<proteinExistence type="predicted"/>
<dbReference type="RefSeq" id="WP_185434194.1">
    <property type="nucleotide sequence ID" value="NZ_JAARSH010000002.1"/>
</dbReference>
<organism evidence="1 2">
    <name type="scientific">Listeria booriae</name>
    <dbReference type="NCBI Taxonomy" id="1552123"/>
    <lineage>
        <taxon>Bacteria</taxon>
        <taxon>Bacillati</taxon>
        <taxon>Bacillota</taxon>
        <taxon>Bacilli</taxon>
        <taxon>Bacillales</taxon>
        <taxon>Listeriaceae</taxon>
        <taxon>Listeria</taxon>
    </lineage>
</organism>
<evidence type="ECO:0000313" key="1">
    <source>
        <dbReference type="EMBL" id="MBC1615297.1"/>
    </source>
</evidence>
<dbReference type="EMBL" id="JAARSH010000002">
    <property type="protein sequence ID" value="MBC1615297.1"/>
    <property type="molecule type" value="Genomic_DNA"/>
</dbReference>
<protein>
    <submittedName>
        <fullName evidence="1">Uncharacterized protein</fullName>
    </submittedName>
</protein>
<accession>A0A842ADA5</accession>
<reference evidence="1 2" key="1">
    <citation type="submission" date="2020-03" db="EMBL/GenBank/DDBJ databases">
        <title>Soil Listeria distribution.</title>
        <authorList>
            <person name="Liao J."/>
            <person name="Wiedmann M."/>
        </authorList>
    </citation>
    <scope>NUCLEOTIDE SEQUENCE [LARGE SCALE GENOMIC DNA]</scope>
    <source>
        <strain evidence="1 2">FSL L7-1299</strain>
    </source>
</reference>
<dbReference type="AlphaFoldDB" id="A0A842ADA5"/>
<comment type="caution">
    <text evidence="1">The sequence shown here is derived from an EMBL/GenBank/DDBJ whole genome shotgun (WGS) entry which is preliminary data.</text>
</comment>
<name>A0A842ADA5_9LIST</name>
<gene>
    <name evidence="1" type="ORF">HB904_03810</name>
</gene>
<sequence>MGASKEIEYVTQKEFQKHKARINKRVNGLESVVHELRISSAETNALLTSIEVNTRETKDVVKEQAADQKEMNQKLNEQEIKLVKIEGGKEEKTTLISAKAKIIAATLTLIGILVPIIYACATAIANVFFN</sequence>
<dbReference type="Proteomes" id="UP000574104">
    <property type="component" value="Unassembled WGS sequence"/>
</dbReference>